<gene>
    <name evidence="20" type="primary">TPHA0M00260</name>
    <name evidence="20" type="ordered locus">TPHA_0M00260</name>
</gene>
<keyword evidence="8 15" id="KW-0227">DNA damage</keyword>
<dbReference type="GO" id="GO:0097680">
    <property type="term" value="P:double-strand break repair via classical nonhomologous end joining"/>
    <property type="evidence" value="ECO:0007669"/>
    <property type="project" value="EnsemblFungi"/>
</dbReference>
<protein>
    <recommendedName>
        <fullName evidence="15">DNA ligase</fullName>
        <ecNumber evidence="15">6.5.1.1</ecNumber>
    </recommendedName>
</protein>
<dbReference type="PANTHER" id="PTHR45997">
    <property type="entry name" value="DNA LIGASE 4"/>
    <property type="match status" value="1"/>
</dbReference>
<dbReference type="AlphaFoldDB" id="G8C0U2"/>
<dbReference type="Gene3D" id="2.40.50.140">
    <property type="entry name" value="Nucleic acid-binding proteins"/>
    <property type="match status" value="1"/>
</dbReference>
<dbReference type="eggNOG" id="KOG0966">
    <property type="taxonomic scope" value="Eukaryota"/>
</dbReference>
<dbReference type="SUPFAM" id="SSF50249">
    <property type="entry name" value="Nucleic acid-binding proteins"/>
    <property type="match status" value="1"/>
</dbReference>
<evidence type="ECO:0000256" key="6">
    <source>
        <dbReference type="ARBA" id="ARBA00022737"/>
    </source>
</evidence>
<evidence type="ECO:0000256" key="5">
    <source>
        <dbReference type="ARBA" id="ARBA00022723"/>
    </source>
</evidence>
<dbReference type="GO" id="GO:0003677">
    <property type="term" value="F:DNA binding"/>
    <property type="evidence" value="ECO:0007669"/>
    <property type="project" value="InterPro"/>
</dbReference>
<dbReference type="PROSITE" id="PS50172">
    <property type="entry name" value="BRCT"/>
    <property type="match status" value="2"/>
</dbReference>
<proteinExistence type="inferred from homology"/>
<dbReference type="CDD" id="cd07903">
    <property type="entry name" value="Adenylation_DNA_ligase_IV"/>
    <property type="match status" value="1"/>
</dbReference>
<comment type="catalytic activity">
    <reaction evidence="14 15">
        <text>ATP + (deoxyribonucleotide)n-3'-hydroxyl + 5'-phospho-(deoxyribonucleotide)m = (deoxyribonucleotide)n+m + AMP + diphosphate.</text>
        <dbReference type="EC" id="6.5.1.1"/>
    </reaction>
</comment>
<evidence type="ECO:0000313" key="20">
    <source>
        <dbReference type="EMBL" id="CCE65603.1"/>
    </source>
</evidence>
<dbReference type="Pfam" id="PF04675">
    <property type="entry name" value="DNA_ligase_A_N"/>
    <property type="match status" value="1"/>
</dbReference>
<dbReference type="InterPro" id="IPR000977">
    <property type="entry name" value="DNA_ligase_ATP-dep"/>
</dbReference>
<dbReference type="Pfam" id="PF01068">
    <property type="entry name" value="DNA_ligase_A_M"/>
    <property type="match status" value="1"/>
</dbReference>
<keyword evidence="11 15" id="KW-0233">DNA recombination</keyword>
<dbReference type="InterPro" id="IPR001357">
    <property type="entry name" value="BRCT_dom"/>
</dbReference>
<dbReference type="PROSITE" id="PS50160">
    <property type="entry name" value="DNA_LIGASE_A3"/>
    <property type="match status" value="1"/>
</dbReference>
<keyword evidence="7 15" id="KW-0547">Nucleotide-binding</keyword>
<dbReference type="EC" id="6.5.1.1" evidence="15"/>
<name>G8C0U2_TETPH</name>
<evidence type="ECO:0000256" key="12">
    <source>
        <dbReference type="ARBA" id="ARBA00023204"/>
    </source>
</evidence>
<dbReference type="PROSITE" id="PS00697">
    <property type="entry name" value="DNA_LIGASE_A1"/>
    <property type="match status" value="1"/>
</dbReference>
<reference evidence="20 21" key="1">
    <citation type="journal article" date="2011" name="Proc. Natl. Acad. Sci. U.S.A.">
        <title>Evolutionary erosion of yeast sex chromosomes by mating-type switching accidents.</title>
        <authorList>
            <person name="Gordon J.L."/>
            <person name="Armisen D."/>
            <person name="Proux-Wera E."/>
            <person name="Oheigeartaigh S.S."/>
            <person name="Byrne K.P."/>
            <person name="Wolfe K.H."/>
        </authorList>
    </citation>
    <scope>NUCLEOTIDE SEQUENCE [LARGE SCALE GENOMIC DNA]</scope>
    <source>
        <strain evidence="21">ATCC 24235 / CBS 4417 / NBRC 1672 / NRRL Y-8282 / UCD 70-5</strain>
    </source>
</reference>
<keyword evidence="5" id="KW-0479">Metal-binding</keyword>
<comment type="similarity">
    <text evidence="3 16">Belongs to the ATP-dependent DNA ligase family.</text>
</comment>
<dbReference type="GO" id="GO:0003910">
    <property type="term" value="F:DNA ligase (ATP) activity"/>
    <property type="evidence" value="ECO:0007669"/>
    <property type="project" value="UniProtKB-EC"/>
</dbReference>
<comment type="cofactor">
    <cofactor evidence="1">
        <name>Mg(2+)</name>
        <dbReference type="ChEBI" id="CHEBI:18420"/>
    </cofactor>
</comment>
<evidence type="ECO:0000259" key="19">
    <source>
        <dbReference type="PROSITE" id="PS50172"/>
    </source>
</evidence>
<dbReference type="Gene3D" id="3.30.470.30">
    <property type="entry name" value="DNA ligase/mRNA capping enzyme"/>
    <property type="match status" value="1"/>
</dbReference>
<dbReference type="InterPro" id="IPR012340">
    <property type="entry name" value="NA-bd_OB-fold"/>
</dbReference>
<evidence type="ECO:0000256" key="11">
    <source>
        <dbReference type="ARBA" id="ARBA00023172"/>
    </source>
</evidence>
<feature type="region of interest" description="Disordered" evidence="17">
    <location>
        <begin position="1"/>
        <end position="20"/>
    </location>
</feature>
<dbReference type="GeneID" id="11532028"/>
<evidence type="ECO:0000256" key="17">
    <source>
        <dbReference type="SAM" id="MobiDB-lite"/>
    </source>
</evidence>
<feature type="domain" description="BRCT" evidence="19">
    <location>
        <begin position="886"/>
        <end position="964"/>
    </location>
</feature>
<dbReference type="InterPro" id="IPR012308">
    <property type="entry name" value="DNA_ligase_ATP-dep_N"/>
</dbReference>
<evidence type="ECO:0000256" key="3">
    <source>
        <dbReference type="ARBA" id="ARBA00007572"/>
    </source>
</evidence>
<dbReference type="GO" id="GO:0071897">
    <property type="term" value="P:DNA biosynthetic process"/>
    <property type="evidence" value="ECO:0007669"/>
    <property type="project" value="InterPro"/>
</dbReference>
<evidence type="ECO:0000256" key="13">
    <source>
        <dbReference type="ARBA" id="ARBA00023242"/>
    </source>
</evidence>
<dbReference type="Gene3D" id="1.10.3260.10">
    <property type="entry name" value="DNA ligase, ATP-dependent, N-terminal domain"/>
    <property type="match status" value="1"/>
</dbReference>
<sequence>MTSVPNMNIDTSEREPRNFSPSPDFKWLCNELFVKLDEVRLKPKSVDTRPKNIQYDIVINNFIHLWRVTVGNDIYPALRLILPYRDRRNYYIREHTLIRIVCDYLKLQKNSVTEQRLRRWKQKARRSINLSSFCIQEIKKRLSEPVSKEKITIDKLNSILDSLSMERSSSKITNGSSGKKLSQLESIKYCFENMSFIELEYFFDILIKARLIGGLEHKFLNAWHPDANDYLSVVSELNIVTEKLWNPNFRLNSKDLTIALHNAFEPQLAKKVNLSYEVLSRRMNNKFTIEEKMDGERIQIHYMDYGHQIKYFSRRGNDYTYLYGKDKSTATISKYLQLNEDVKECILDGEMVSYDKSRNCILPFGMVKSGAANSLKIDGLENDLCSPLFIVFDVLFLNGSPLTNLPLYQRKEYLSNILTPKKSHIEILKFSIAHDSESIRSALQAAISVGSEGIVLKKYDSLYSVGDRNNDWIKVKPEYLEQFGENLDLIVIGRDPGKKDSLMCGVAVLENEESYEKILQEEVITLTSDDDDSQNNIPEDKPIRTKRITKFISFCVIANGISNEEFKEIDRKTFGCWKKFSDEAPPTDYLEFGTRLPVEWINPHDSVVLEVKARSLENNEALRDKFKTGYTLYGAYCRRIRTDKDFNDCYTFSDLVIATNKKRSSSELYGNHSHIKKKRSRTSKVNMLNQTLSIQDDDTGFTSKIFDGLSFFVISDYVDSNSSFRLRIDELINIIKVNGGQLIFNLVSQNLNEKYVRIMSCKKTFECNELIKRGYDIIHPKWILDCIANDKLLDFEPSHCFNVSQSLSTISKQRVDLLGDSYQKYITEEELELLISSKTPKEQLYSNPLQFDQQIEKIPIFLFSNKKAYTPKQCFSEKLLKETNLYIKLYGGTSVNNINDCNVIIIGDEHSKSSNEKISSIRKELSIHAVSSNNVIPIPRIVSYKWIEKSIAQGTQVVEEDFPIIF</sequence>
<feature type="compositionally biased region" description="Polar residues" evidence="17">
    <location>
        <begin position="1"/>
        <end position="10"/>
    </location>
</feature>
<dbReference type="GO" id="GO:0043007">
    <property type="term" value="P:maintenance of rDNA"/>
    <property type="evidence" value="ECO:0007669"/>
    <property type="project" value="EnsemblFungi"/>
</dbReference>
<dbReference type="GO" id="GO:0006297">
    <property type="term" value="P:nucleotide-excision repair, DNA gap filling"/>
    <property type="evidence" value="ECO:0007669"/>
    <property type="project" value="TreeGrafter"/>
</dbReference>
<evidence type="ECO:0000256" key="15">
    <source>
        <dbReference type="RuleBase" id="RU000617"/>
    </source>
</evidence>
<keyword evidence="9 15" id="KW-0067">ATP-binding</keyword>
<dbReference type="SUPFAM" id="SSF56091">
    <property type="entry name" value="DNA ligase/mRNA capping enzyme, catalytic domain"/>
    <property type="match status" value="1"/>
</dbReference>
<dbReference type="InterPro" id="IPR016059">
    <property type="entry name" value="DNA_ligase_ATP-dep_CS"/>
</dbReference>
<evidence type="ECO:0000256" key="4">
    <source>
        <dbReference type="ARBA" id="ARBA00022598"/>
    </source>
</evidence>
<feature type="domain" description="BRCT" evidence="19">
    <location>
        <begin position="701"/>
        <end position="800"/>
    </location>
</feature>
<dbReference type="OrthoDB" id="151490at2759"/>
<dbReference type="Pfam" id="PF16589">
    <property type="entry name" value="BRCT_2"/>
    <property type="match status" value="1"/>
</dbReference>
<keyword evidence="12 15" id="KW-0234">DNA repair</keyword>
<dbReference type="Gene3D" id="3.40.50.10190">
    <property type="entry name" value="BRCT domain"/>
    <property type="match status" value="2"/>
</dbReference>
<dbReference type="Proteomes" id="UP000005666">
    <property type="component" value="Chromosome 13"/>
</dbReference>
<dbReference type="SUPFAM" id="SSF52113">
    <property type="entry name" value="BRCT domain"/>
    <property type="match status" value="2"/>
</dbReference>
<keyword evidence="13" id="KW-0539">Nucleus</keyword>
<evidence type="ECO:0000313" key="21">
    <source>
        <dbReference type="Proteomes" id="UP000005666"/>
    </source>
</evidence>
<dbReference type="InterPro" id="IPR036599">
    <property type="entry name" value="DNA_ligase_N_sf"/>
</dbReference>
<evidence type="ECO:0000256" key="14">
    <source>
        <dbReference type="ARBA" id="ARBA00034003"/>
    </source>
</evidence>
<keyword evidence="4 15" id="KW-0436">Ligase</keyword>
<evidence type="ECO:0000256" key="9">
    <source>
        <dbReference type="ARBA" id="ARBA00022840"/>
    </source>
</evidence>
<dbReference type="EMBL" id="HE612868">
    <property type="protein sequence ID" value="CCE65603.1"/>
    <property type="molecule type" value="Genomic_DNA"/>
</dbReference>
<dbReference type="GO" id="GO:0005524">
    <property type="term" value="F:ATP binding"/>
    <property type="evidence" value="ECO:0007669"/>
    <property type="project" value="UniProtKB-KW"/>
</dbReference>
<dbReference type="InterPro" id="IPR036420">
    <property type="entry name" value="BRCT_dom_sf"/>
</dbReference>
<organism evidence="20 21">
    <name type="scientific">Tetrapisispora phaffii (strain ATCC 24235 / CBS 4417 / NBRC 1672 / NRRL Y-8282 / UCD 70-5)</name>
    <name type="common">Yeast</name>
    <name type="synonym">Fabospora phaffii</name>
    <dbReference type="NCBI Taxonomy" id="1071381"/>
    <lineage>
        <taxon>Eukaryota</taxon>
        <taxon>Fungi</taxon>
        <taxon>Dikarya</taxon>
        <taxon>Ascomycota</taxon>
        <taxon>Saccharomycotina</taxon>
        <taxon>Saccharomycetes</taxon>
        <taxon>Saccharomycetales</taxon>
        <taxon>Saccharomycetaceae</taxon>
        <taxon>Tetrapisispora</taxon>
    </lineage>
</organism>
<dbReference type="KEGG" id="tpf:TPHA_0M00260"/>
<dbReference type="InterPro" id="IPR012310">
    <property type="entry name" value="DNA_ligase_ATP-dep_cent"/>
</dbReference>
<keyword evidence="6" id="KW-0677">Repeat</keyword>
<dbReference type="NCBIfam" id="TIGR00574">
    <property type="entry name" value="dnl1"/>
    <property type="match status" value="1"/>
</dbReference>
<dbReference type="InterPro" id="IPR029710">
    <property type="entry name" value="LIG4"/>
</dbReference>
<dbReference type="InterPro" id="IPR044125">
    <property type="entry name" value="Adenylation_DNA_ligase_IV"/>
</dbReference>
<dbReference type="HOGENOM" id="CLU_004844_1_1_1"/>
<comment type="subcellular location">
    <subcellularLocation>
        <location evidence="2">Nucleus</location>
    </subcellularLocation>
</comment>
<evidence type="ECO:0000256" key="2">
    <source>
        <dbReference type="ARBA" id="ARBA00004123"/>
    </source>
</evidence>
<keyword evidence="21" id="KW-1185">Reference proteome</keyword>
<evidence type="ECO:0000259" key="18">
    <source>
        <dbReference type="PROSITE" id="PS50160"/>
    </source>
</evidence>
<dbReference type="CDD" id="cd07968">
    <property type="entry name" value="OBF_DNA_ligase_IV"/>
    <property type="match status" value="1"/>
</dbReference>
<evidence type="ECO:0000256" key="1">
    <source>
        <dbReference type="ARBA" id="ARBA00001946"/>
    </source>
</evidence>
<dbReference type="RefSeq" id="XP_003688037.1">
    <property type="nucleotide sequence ID" value="XM_003687989.1"/>
</dbReference>
<dbReference type="OMA" id="EGIMIKH"/>
<dbReference type="GO" id="GO:0032807">
    <property type="term" value="C:DNA ligase IV complex"/>
    <property type="evidence" value="ECO:0007669"/>
    <property type="project" value="EnsemblFungi"/>
</dbReference>
<keyword evidence="10" id="KW-0460">Magnesium</keyword>
<dbReference type="PANTHER" id="PTHR45997:SF1">
    <property type="entry name" value="DNA LIGASE 4"/>
    <property type="match status" value="1"/>
</dbReference>
<accession>G8C0U2</accession>
<feature type="domain" description="ATP-dependent DNA ligase family profile" evidence="18">
    <location>
        <begin position="389"/>
        <end position="503"/>
    </location>
</feature>
<evidence type="ECO:0000256" key="8">
    <source>
        <dbReference type="ARBA" id="ARBA00022763"/>
    </source>
</evidence>
<evidence type="ECO:0000256" key="7">
    <source>
        <dbReference type="ARBA" id="ARBA00022741"/>
    </source>
</evidence>
<dbReference type="GO" id="GO:0006310">
    <property type="term" value="P:DNA recombination"/>
    <property type="evidence" value="ECO:0007669"/>
    <property type="project" value="UniProtKB-KW"/>
</dbReference>
<dbReference type="GO" id="GO:0046872">
    <property type="term" value="F:metal ion binding"/>
    <property type="evidence" value="ECO:0007669"/>
    <property type="project" value="UniProtKB-KW"/>
</dbReference>
<dbReference type="STRING" id="1071381.G8C0U2"/>
<evidence type="ECO:0000256" key="10">
    <source>
        <dbReference type="ARBA" id="ARBA00022842"/>
    </source>
</evidence>
<dbReference type="SMART" id="SM00292">
    <property type="entry name" value="BRCT"/>
    <property type="match status" value="1"/>
</dbReference>
<evidence type="ECO:0000256" key="16">
    <source>
        <dbReference type="RuleBase" id="RU004196"/>
    </source>
</evidence>